<protein>
    <submittedName>
        <fullName evidence="7">Glycosyltransferase</fullName>
    </submittedName>
</protein>
<dbReference type="RefSeq" id="WP_377604046.1">
    <property type="nucleotide sequence ID" value="NZ_JBHUME010000009.1"/>
</dbReference>
<comment type="caution">
    <text evidence="7">The sequence shown here is derived from an EMBL/GenBank/DDBJ whole genome shotgun (WGS) entry which is preliminary data.</text>
</comment>
<dbReference type="InterPro" id="IPR050519">
    <property type="entry name" value="Glycosyltransf_28_UgtP"/>
</dbReference>
<dbReference type="InterPro" id="IPR009695">
    <property type="entry name" value="Diacylglyc_glucosyltr_N"/>
</dbReference>
<proteinExistence type="inferred from homology"/>
<dbReference type="PANTHER" id="PTHR43025">
    <property type="entry name" value="MONOGALACTOSYLDIACYLGLYCEROL SYNTHASE"/>
    <property type="match status" value="1"/>
</dbReference>
<reference evidence="8" key="1">
    <citation type="journal article" date="2019" name="Int. J. Syst. Evol. Microbiol.">
        <title>The Global Catalogue of Microorganisms (GCM) 10K type strain sequencing project: providing services to taxonomists for standard genome sequencing and annotation.</title>
        <authorList>
            <consortium name="The Broad Institute Genomics Platform"/>
            <consortium name="The Broad Institute Genome Sequencing Center for Infectious Disease"/>
            <person name="Wu L."/>
            <person name="Ma J."/>
        </authorList>
    </citation>
    <scope>NUCLEOTIDE SEQUENCE [LARGE SCALE GENOMIC DNA]</scope>
    <source>
        <strain evidence="8">KCTC 3950</strain>
    </source>
</reference>
<dbReference type="Proteomes" id="UP001597541">
    <property type="component" value="Unassembled WGS sequence"/>
</dbReference>
<feature type="domain" description="Glycosyl transferase family 28 C-terminal" evidence="5">
    <location>
        <begin position="206"/>
        <end position="356"/>
    </location>
</feature>
<feature type="domain" description="Diacylglycerol glucosyltransferase N-terminal" evidence="6">
    <location>
        <begin position="18"/>
        <end position="179"/>
    </location>
</feature>
<gene>
    <name evidence="7" type="ORF">ACFSUF_15575</name>
</gene>
<dbReference type="InterPro" id="IPR007235">
    <property type="entry name" value="Glyco_trans_28_C"/>
</dbReference>
<dbReference type="EMBL" id="JBHUME010000009">
    <property type="protein sequence ID" value="MFD2613836.1"/>
    <property type="molecule type" value="Genomic_DNA"/>
</dbReference>
<keyword evidence="3" id="KW-0328">Glycosyltransferase</keyword>
<keyword evidence="8" id="KW-1185">Reference proteome</keyword>
<comment type="similarity">
    <text evidence="2">Belongs to the glycosyltransferase 28 family.</text>
</comment>
<evidence type="ECO:0000256" key="4">
    <source>
        <dbReference type="ARBA" id="ARBA00022679"/>
    </source>
</evidence>
<dbReference type="SUPFAM" id="SSF53756">
    <property type="entry name" value="UDP-Glycosyltransferase/glycogen phosphorylase"/>
    <property type="match status" value="1"/>
</dbReference>
<evidence type="ECO:0000313" key="7">
    <source>
        <dbReference type="EMBL" id="MFD2613836.1"/>
    </source>
</evidence>
<comment type="subcellular location">
    <subcellularLocation>
        <location evidence="1">Membrane</location>
    </subcellularLocation>
</comment>
<accession>A0ABW5PFV5</accession>
<evidence type="ECO:0000256" key="3">
    <source>
        <dbReference type="ARBA" id="ARBA00022676"/>
    </source>
</evidence>
<evidence type="ECO:0000259" key="5">
    <source>
        <dbReference type="Pfam" id="PF04101"/>
    </source>
</evidence>
<evidence type="ECO:0000313" key="8">
    <source>
        <dbReference type="Proteomes" id="UP001597541"/>
    </source>
</evidence>
<organism evidence="7 8">
    <name type="scientific">Paenibacillus gansuensis</name>
    <dbReference type="NCBI Taxonomy" id="306542"/>
    <lineage>
        <taxon>Bacteria</taxon>
        <taxon>Bacillati</taxon>
        <taxon>Bacillota</taxon>
        <taxon>Bacilli</taxon>
        <taxon>Bacillales</taxon>
        <taxon>Paenibacillaceae</taxon>
        <taxon>Paenibacillus</taxon>
    </lineage>
</organism>
<dbReference type="PANTHER" id="PTHR43025:SF3">
    <property type="entry name" value="MONOGALACTOSYLDIACYLGLYCEROL SYNTHASE 1, CHLOROPLASTIC"/>
    <property type="match status" value="1"/>
</dbReference>
<evidence type="ECO:0000259" key="6">
    <source>
        <dbReference type="Pfam" id="PF06925"/>
    </source>
</evidence>
<evidence type="ECO:0000256" key="2">
    <source>
        <dbReference type="ARBA" id="ARBA00006962"/>
    </source>
</evidence>
<sequence length="388" mass="43733">MKGNPKVLILFASYGDGHFQASKALQDAFLRHGITEVIMLDLFAEAHPLLNDLTKFLYIKSFTFLPSVYGWIYNATKRMKHNAPFSEVLHSFGVRKLKQILEREQPDLVINTFPLQVMQKLKEAAGIRIPTYNVLTDFDLHSRWVHPDTDKYYVATDDLKQAVERMGVPSDRIEVSGIPLKPEFHDPCPSPEIQSKYGLAPGLQTLLIMAGSYGVMQGLRTMCRQLCEQGASLQIAVVCGKNKFLQAQMERAFSEYPHVHVYGFVSRIHELMAVSSCVVTKPGGITLSEALSCTLPIIIYRPVPGQEMENAAYLTRKGAALIAKGPAELCRHIHWLSAQPDRLEQMRARIRSLQKANSSDTIVLDILKCSRMRKARYKIQPVQRGSSY</sequence>
<keyword evidence="4" id="KW-0808">Transferase</keyword>
<dbReference type="Gene3D" id="3.40.50.2000">
    <property type="entry name" value="Glycogen Phosphorylase B"/>
    <property type="match status" value="1"/>
</dbReference>
<dbReference type="Pfam" id="PF04101">
    <property type="entry name" value="Glyco_tran_28_C"/>
    <property type="match status" value="1"/>
</dbReference>
<evidence type="ECO:0000256" key="1">
    <source>
        <dbReference type="ARBA" id="ARBA00004370"/>
    </source>
</evidence>
<dbReference type="Pfam" id="PF06925">
    <property type="entry name" value="MGDG_synth"/>
    <property type="match status" value="1"/>
</dbReference>
<name>A0ABW5PFV5_9BACL</name>